<reference evidence="3 4" key="1">
    <citation type="submission" date="2023-04" db="EMBL/GenBank/DDBJ databases">
        <title>A novel bacteria isolated from coastal sediment.</title>
        <authorList>
            <person name="Liu X.-J."/>
            <person name="Du Z.-J."/>
        </authorList>
    </citation>
    <scope>NUCLEOTIDE SEQUENCE [LARGE SCALE GENOMIC DNA]</scope>
    <source>
        <strain evidence="3 4">SDUM461003</strain>
    </source>
</reference>
<feature type="compositionally biased region" description="Basic and acidic residues" evidence="1">
    <location>
        <begin position="10"/>
        <end position="19"/>
    </location>
</feature>
<accession>A0ABU1AZX1</accession>
<organism evidence="3 4">
    <name type="scientific">Thalassobacterium maritimum</name>
    <dbReference type="NCBI Taxonomy" id="3041265"/>
    <lineage>
        <taxon>Bacteria</taxon>
        <taxon>Pseudomonadati</taxon>
        <taxon>Verrucomicrobiota</taxon>
        <taxon>Opitutia</taxon>
        <taxon>Puniceicoccales</taxon>
        <taxon>Coraliomargaritaceae</taxon>
        <taxon>Thalassobacterium</taxon>
    </lineage>
</organism>
<dbReference type="Proteomes" id="UP001225316">
    <property type="component" value="Unassembled WGS sequence"/>
</dbReference>
<keyword evidence="2" id="KW-0472">Membrane</keyword>
<name>A0ABU1AZX1_9BACT</name>
<gene>
    <name evidence="3" type="ORF">QEH52_14805</name>
</gene>
<protein>
    <submittedName>
        <fullName evidence="3">Uncharacterized protein</fullName>
    </submittedName>
</protein>
<feature type="region of interest" description="Disordered" evidence="1">
    <location>
        <begin position="1"/>
        <end position="49"/>
    </location>
</feature>
<keyword evidence="2" id="KW-0812">Transmembrane</keyword>
<sequence>MPELTNLTDRLAHLRERKGGSPAITGQEREEPVSPPKAQASQRKHSTPTGRRFANDYFMFFVYALLGIAVITQLLIIVSLDII</sequence>
<proteinExistence type="predicted"/>
<dbReference type="EMBL" id="JARXHW010000041">
    <property type="protein sequence ID" value="MDQ8208794.1"/>
    <property type="molecule type" value="Genomic_DNA"/>
</dbReference>
<comment type="caution">
    <text evidence="3">The sequence shown here is derived from an EMBL/GenBank/DDBJ whole genome shotgun (WGS) entry which is preliminary data.</text>
</comment>
<keyword evidence="2" id="KW-1133">Transmembrane helix</keyword>
<evidence type="ECO:0000256" key="2">
    <source>
        <dbReference type="SAM" id="Phobius"/>
    </source>
</evidence>
<keyword evidence="4" id="KW-1185">Reference proteome</keyword>
<evidence type="ECO:0000313" key="4">
    <source>
        <dbReference type="Proteomes" id="UP001225316"/>
    </source>
</evidence>
<dbReference type="RefSeq" id="WP_308951480.1">
    <property type="nucleotide sequence ID" value="NZ_JARXHW010000041.1"/>
</dbReference>
<evidence type="ECO:0000256" key="1">
    <source>
        <dbReference type="SAM" id="MobiDB-lite"/>
    </source>
</evidence>
<feature type="transmembrane region" description="Helical" evidence="2">
    <location>
        <begin position="57"/>
        <end position="80"/>
    </location>
</feature>
<evidence type="ECO:0000313" key="3">
    <source>
        <dbReference type="EMBL" id="MDQ8208794.1"/>
    </source>
</evidence>